<dbReference type="Pfam" id="PF12311">
    <property type="entry name" value="DUF3632"/>
    <property type="match status" value="1"/>
</dbReference>
<proteinExistence type="predicted"/>
<dbReference type="EMBL" id="JBANMG010000006">
    <property type="protein sequence ID" value="KAK6951713.1"/>
    <property type="molecule type" value="Genomic_DNA"/>
</dbReference>
<feature type="domain" description="Clr5" evidence="1">
    <location>
        <begin position="11"/>
        <end position="63"/>
    </location>
</feature>
<evidence type="ECO:0000313" key="3">
    <source>
        <dbReference type="Proteomes" id="UP001369815"/>
    </source>
</evidence>
<dbReference type="Pfam" id="PF14420">
    <property type="entry name" value="Clr5"/>
    <property type="match status" value="1"/>
</dbReference>
<protein>
    <recommendedName>
        <fullName evidence="1">Clr5 domain-containing protein</fullName>
    </recommendedName>
</protein>
<name>A0AAX6MGZ3_9PEZI</name>
<organism evidence="2 3">
    <name type="scientific">Daldinia eschscholtzii</name>
    <dbReference type="NCBI Taxonomy" id="292717"/>
    <lineage>
        <taxon>Eukaryota</taxon>
        <taxon>Fungi</taxon>
        <taxon>Dikarya</taxon>
        <taxon>Ascomycota</taxon>
        <taxon>Pezizomycotina</taxon>
        <taxon>Sordariomycetes</taxon>
        <taxon>Xylariomycetidae</taxon>
        <taxon>Xylariales</taxon>
        <taxon>Hypoxylaceae</taxon>
        <taxon>Daldinia</taxon>
    </lineage>
</organism>
<comment type="caution">
    <text evidence="2">The sequence shown here is derived from an EMBL/GenBank/DDBJ whole genome shotgun (WGS) entry which is preliminary data.</text>
</comment>
<dbReference type="PANTHER" id="PTHR38788:SF3">
    <property type="entry name" value="CLR5 DOMAIN-CONTAINING PROTEIN"/>
    <property type="match status" value="1"/>
</dbReference>
<gene>
    <name evidence="2" type="ORF">Daesc_006236</name>
</gene>
<dbReference type="InterPro" id="IPR025676">
    <property type="entry name" value="Clr5_dom"/>
</dbReference>
<reference evidence="2 3" key="1">
    <citation type="journal article" date="2024" name="Front Chem Biol">
        <title>Unveiling the potential of Daldinia eschscholtzii MFLUCC 19-0629 through bioactivity and bioinformatics studies for enhanced sustainable agriculture production.</title>
        <authorList>
            <person name="Brooks S."/>
            <person name="Weaver J.A."/>
            <person name="Klomchit A."/>
            <person name="Alharthi S.A."/>
            <person name="Onlamun T."/>
            <person name="Nurani R."/>
            <person name="Vong T.K."/>
            <person name="Alberti F."/>
            <person name="Greco C."/>
        </authorList>
    </citation>
    <scope>NUCLEOTIDE SEQUENCE [LARGE SCALE GENOMIC DNA]</scope>
    <source>
        <strain evidence="2">MFLUCC 19-0629</strain>
    </source>
</reference>
<dbReference type="AlphaFoldDB" id="A0AAX6MGZ3"/>
<dbReference type="PANTHER" id="PTHR38788">
    <property type="entry name" value="CLR5 DOMAIN-CONTAINING PROTEIN"/>
    <property type="match status" value="1"/>
</dbReference>
<sequence>MDTPDSHHTTTQDWARLQDVITRLYLDQDKTLEEVKSYMEEHHGFYSTVSMYKKKLAAWGAFKNLRFDEVLQILYLKKHRDKNRKPSTFYIRSREVDNGNLQVYLSRNPSVFSKLEAGAAPNPEAIRDVTCRTPPLGSSMSVSKRLSPLPVRSIQVERRSPVPSFPEDMFQALHVYLDESFQNGLWSWSDSHCWNTHGRSGPSGLLSSLLDRCITVSLSASRQARPGTVRRALDTPFSMLVRVFRNPPPILVPKILATAAHLNRIGCGEVRALLLQFCQDLSMATHGQKSPLTRFWKSFVSIPFVEQRNATERVLALCVSEYNTRLGSTHPLTIETYLKYFDAVEREKDPRVQLQSLQYHLSKICDNFPDRSLLGLLKLEHALATCKLNLDQGFPDKAEEALSRLGPNLLAARDESFRCLWLGYIKCVRGDFRGAEYLYRNSVFAARLTGSRDCILESLFQLETFLLHIKQPFEAEKIRAERFQIFRKLDSLVWADQSEPHLKNHTTSPMIAIIHIGSTKNNAKWRPSAFSEVAEYVHYASAQTTNAMSSIISLDLLNEGASASDKKILTTLQNVVNNVESRKSAAKTIHGVIVDNCRDAYAAYNAVPNPTAEEIASGAVRTPNPSGWMEYLWDCLGRAAMKVPAGHEGQERLIGLLKELQKLPKDPVPEFRAGKIEGRVLWNITKETGYEGLVQWLWELDQGNFTGGRQVEEDPRAATAYVNFSAFLARLLAYGIADTNTLSALRRPSPFASSHQDRILLDLCLHEPYAAAAAQWIIYAGDALFELSEKRVLVEVGGLRYSRALWYAWGVKFKALADSNQVSPDVREFSRRALDKMDQCKMDGINPAKSVIEKFGYIHSEN</sequence>
<dbReference type="Proteomes" id="UP001369815">
    <property type="component" value="Unassembled WGS sequence"/>
</dbReference>
<accession>A0AAX6MGZ3</accession>
<evidence type="ECO:0000259" key="1">
    <source>
        <dbReference type="Pfam" id="PF14420"/>
    </source>
</evidence>
<dbReference type="InterPro" id="IPR022085">
    <property type="entry name" value="OpdG"/>
</dbReference>
<evidence type="ECO:0000313" key="2">
    <source>
        <dbReference type="EMBL" id="KAK6951713.1"/>
    </source>
</evidence>
<keyword evidence="3" id="KW-1185">Reference proteome</keyword>